<dbReference type="InterPro" id="IPR020027">
    <property type="entry name" value="Pseudamin_synth-assoc_MeTrfase"/>
</dbReference>
<reference evidence="1" key="1">
    <citation type="submission" date="2020-10" db="EMBL/GenBank/DDBJ databases">
        <authorList>
            <person name="Gilroy R."/>
        </authorList>
    </citation>
    <scope>NUCLEOTIDE SEQUENCE</scope>
    <source>
        <strain evidence="1">CHK152-2871</strain>
    </source>
</reference>
<name>A0A9D1FI91_9BACT</name>
<comment type="caution">
    <text evidence="1">The sequence shown here is derived from an EMBL/GenBank/DDBJ whole genome shotgun (WGS) entry which is preliminary data.</text>
</comment>
<protein>
    <submittedName>
        <fullName evidence="1">Pseudaminic acid biosynthesis-associated methylase</fullName>
    </submittedName>
</protein>
<evidence type="ECO:0000313" key="2">
    <source>
        <dbReference type="Proteomes" id="UP000886865"/>
    </source>
</evidence>
<keyword evidence="1" id="KW-0808">Transferase</keyword>
<gene>
    <name evidence="1" type="ORF">IAA86_04265</name>
</gene>
<dbReference type="AlphaFoldDB" id="A0A9D1FI91"/>
<evidence type="ECO:0000313" key="1">
    <source>
        <dbReference type="EMBL" id="HIS74218.1"/>
    </source>
</evidence>
<proteinExistence type="predicted"/>
<accession>A0A9D1FI91</accession>
<reference evidence="1" key="2">
    <citation type="journal article" date="2021" name="PeerJ">
        <title>Extensive microbial diversity within the chicken gut microbiome revealed by metagenomics and culture.</title>
        <authorList>
            <person name="Gilroy R."/>
            <person name="Ravi A."/>
            <person name="Getino M."/>
            <person name="Pursley I."/>
            <person name="Horton D.L."/>
            <person name="Alikhan N.F."/>
            <person name="Baker D."/>
            <person name="Gharbi K."/>
            <person name="Hall N."/>
            <person name="Watson M."/>
            <person name="Adriaenssens E.M."/>
            <person name="Foster-Nyarko E."/>
            <person name="Jarju S."/>
            <person name="Secka A."/>
            <person name="Antonio M."/>
            <person name="Oren A."/>
            <person name="Chaudhuri R.R."/>
            <person name="La Ragione R."/>
            <person name="Hildebrand F."/>
            <person name="Pallen M.J."/>
        </authorList>
    </citation>
    <scope>NUCLEOTIDE SEQUENCE</scope>
    <source>
        <strain evidence="1">CHK152-2871</strain>
    </source>
</reference>
<dbReference type="Proteomes" id="UP000886865">
    <property type="component" value="Unassembled WGS sequence"/>
</dbReference>
<keyword evidence="1" id="KW-0489">Methyltransferase</keyword>
<dbReference type="GO" id="GO:0008168">
    <property type="term" value="F:methyltransferase activity"/>
    <property type="evidence" value="ECO:0007669"/>
    <property type="project" value="UniProtKB-KW"/>
</dbReference>
<dbReference type="EMBL" id="DVJQ01000037">
    <property type="protein sequence ID" value="HIS74218.1"/>
    <property type="molecule type" value="Genomic_DNA"/>
</dbReference>
<organism evidence="1 2">
    <name type="scientific">Candidatus Galligastranaerophilus intestinavium</name>
    <dbReference type="NCBI Taxonomy" id="2840836"/>
    <lineage>
        <taxon>Bacteria</taxon>
        <taxon>Candidatus Galligastranaerophilus</taxon>
    </lineage>
</organism>
<dbReference type="SUPFAM" id="SSF53335">
    <property type="entry name" value="S-adenosyl-L-methionine-dependent methyltransferases"/>
    <property type="match status" value="1"/>
</dbReference>
<dbReference type="NCBIfam" id="TIGR03587">
    <property type="entry name" value="Pse_Me-ase"/>
    <property type="match status" value="1"/>
</dbReference>
<sequence length="208" mass="24604">MENSYKTEQEKFWATDFGDKYIERNTYKDLLPAYIYEWSQIISKTNGIKSCIEFGSNIGANLKAIQTLLPNVEISAIEINHCACENYLKKFIKPENIFNQSILDYLSTKKHDLAFVKGVLIHINPDELQNVYEKLYNASNKYILIAEYYNQTPIMIDYRGNKDRLFKRDFAGEILDKYPDLKLIDYGFFYNRDSNFKVDDINWFLMEK</sequence>
<dbReference type="Gene3D" id="3.40.50.150">
    <property type="entry name" value="Vaccinia Virus protein VP39"/>
    <property type="match status" value="1"/>
</dbReference>
<dbReference type="GO" id="GO:0032259">
    <property type="term" value="P:methylation"/>
    <property type="evidence" value="ECO:0007669"/>
    <property type="project" value="UniProtKB-KW"/>
</dbReference>
<dbReference type="InterPro" id="IPR029063">
    <property type="entry name" value="SAM-dependent_MTases_sf"/>
</dbReference>